<organism evidence="2 3">
    <name type="scientific">Penicillium canescens</name>
    <dbReference type="NCBI Taxonomy" id="5083"/>
    <lineage>
        <taxon>Eukaryota</taxon>
        <taxon>Fungi</taxon>
        <taxon>Dikarya</taxon>
        <taxon>Ascomycota</taxon>
        <taxon>Pezizomycotina</taxon>
        <taxon>Eurotiomycetes</taxon>
        <taxon>Eurotiomycetidae</taxon>
        <taxon>Eurotiales</taxon>
        <taxon>Aspergillaceae</taxon>
        <taxon>Penicillium</taxon>
    </lineage>
</organism>
<reference evidence="2" key="2">
    <citation type="submission" date="2023-01" db="EMBL/GenBank/DDBJ databases">
        <authorList>
            <person name="Petersen C."/>
        </authorList>
    </citation>
    <scope>NUCLEOTIDE SEQUENCE</scope>
    <source>
        <strain evidence="2">IBT 15450</strain>
    </source>
</reference>
<protein>
    <submittedName>
        <fullName evidence="2">Uncharacterized protein</fullName>
    </submittedName>
</protein>
<reference evidence="2" key="1">
    <citation type="journal article" date="2023" name="IMA Fungus">
        <title>Comparative genomic study of the Penicillium genus elucidates a diverse pangenome and 15 lateral gene transfer events.</title>
        <authorList>
            <person name="Petersen C."/>
            <person name="Sorensen T."/>
            <person name="Nielsen M.R."/>
            <person name="Sondergaard T.E."/>
            <person name="Sorensen J.L."/>
            <person name="Fitzpatrick D.A."/>
            <person name="Frisvad J.C."/>
            <person name="Nielsen K.L."/>
        </authorList>
    </citation>
    <scope>NUCLEOTIDE SEQUENCE</scope>
    <source>
        <strain evidence="2">IBT 15450</strain>
    </source>
</reference>
<evidence type="ECO:0000313" key="2">
    <source>
        <dbReference type="EMBL" id="KAJ6022804.1"/>
    </source>
</evidence>
<evidence type="ECO:0000256" key="1">
    <source>
        <dbReference type="SAM" id="MobiDB-lite"/>
    </source>
</evidence>
<dbReference type="EMBL" id="JAQJZL010000016">
    <property type="protein sequence ID" value="KAJ6022804.1"/>
    <property type="molecule type" value="Genomic_DNA"/>
</dbReference>
<feature type="compositionally biased region" description="Low complexity" evidence="1">
    <location>
        <begin position="27"/>
        <end position="42"/>
    </location>
</feature>
<feature type="region of interest" description="Disordered" evidence="1">
    <location>
        <begin position="15"/>
        <end position="42"/>
    </location>
</feature>
<sequence length="128" mass="14108">MAFYPDKLTCGTHHQSLNSTDHNGSYQNLQASSNLNNLGPNPSSSIIHPKSIGTPEVNYCDRRYVSVTNLAYLTPYTISIMHNPCTSNPIGKSVGSNALFEQSLLWNTMQTFKKGADNSTSDFILAHR</sequence>
<keyword evidence="3" id="KW-1185">Reference proteome</keyword>
<gene>
    <name evidence="2" type="ORF">N7460_013199</name>
</gene>
<dbReference type="AlphaFoldDB" id="A0AAD6HYH3"/>
<comment type="caution">
    <text evidence="2">The sequence shown here is derived from an EMBL/GenBank/DDBJ whole genome shotgun (WGS) entry which is preliminary data.</text>
</comment>
<name>A0AAD6HYH3_PENCN</name>
<accession>A0AAD6HYH3</accession>
<feature type="compositionally biased region" description="Polar residues" evidence="1">
    <location>
        <begin position="15"/>
        <end position="26"/>
    </location>
</feature>
<evidence type="ECO:0000313" key="3">
    <source>
        <dbReference type="Proteomes" id="UP001219568"/>
    </source>
</evidence>
<dbReference type="Proteomes" id="UP001219568">
    <property type="component" value="Unassembled WGS sequence"/>
</dbReference>
<proteinExistence type="predicted"/>